<evidence type="ECO:0000256" key="13">
    <source>
        <dbReference type="SAM" id="Phobius"/>
    </source>
</evidence>
<gene>
    <name evidence="14" type="ORF">TanjilG_26479</name>
</gene>
<name>A0A1J7H601_LUPAN</name>
<evidence type="ECO:0000256" key="12">
    <source>
        <dbReference type="RuleBase" id="RU000461"/>
    </source>
</evidence>
<evidence type="ECO:0000256" key="7">
    <source>
        <dbReference type="ARBA" id="ARBA00023002"/>
    </source>
</evidence>
<keyword evidence="7 12" id="KW-0560">Oxidoreductase</keyword>
<dbReference type="InterPro" id="IPR050665">
    <property type="entry name" value="Cytochrome_P450_Monooxygen"/>
</dbReference>
<dbReference type="GO" id="GO:0004497">
    <property type="term" value="F:monooxygenase activity"/>
    <property type="evidence" value="ECO:0007669"/>
    <property type="project" value="UniProtKB-KW"/>
</dbReference>
<comment type="subcellular location">
    <subcellularLocation>
        <location evidence="1">Membrane</location>
        <topology evidence="1">Single-pass membrane protein</topology>
    </subcellularLocation>
</comment>
<evidence type="ECO:0000256" key="4">
    <source>
        <dbReference type="ARBA" id="ARBA00022692"/>
    </source>
</evidence>
<evidence type="ECO:0000256" key="2">
    <source>
        <dbReference type="ARBA" id="ARBA00010617"/>
    </source>
</evidence>
<keyword evidence="4 13" id="KW-0812">Transmembrane</keyword>
<dbReference type="OMA" id="KPWQSRR"/>
<dbReference type="PRINTS" id="PR00463">
    <property type="entry name" value="EP450I"/>
</dbReference>
<evidence type="ECO:0000313" key="15">
    <source>
        <dbReference type="Proteomes" id="UP000188354"/>
    </source>
</evidence>
<keyword evidence="8 11" id="KW-0408">Iron</keyword>
<dbReference type="InterPro" id="IPR002401">
    <property type="entry name" value="Cyt_P450_E_grp-I"/>
</dbReference>
<keyword evidence="6 13" id="KW-1133">Transmembrane helix</keyword>
<keyword evidence="5 11" id="KW-0479">Metal-binding</keyword>
<evidence type="ECO:0000256" key="5">
    <source>
        <dbReference type="ARBA" id="ARBA00022723"/>
    </source>
</evidence>
<keyword evidence="9 12" id="KW-0503">Monooxygenase</keyword>
<dbReference type="GO" id="GO:0016020">
    <property type="term" value="C:membrane"/>
    <property type="evidence" value="ECO:0007669"/>
    <property type="project" value="UniProtKB-SubCell"/>
</dbReference>
<dbReference type="Gramene" id="OIW08190">
    <property type="protein sequence ID" value="OIW08190"/>
    <property type="gene ID" value="TanjilG_26479"/>
</dbReference>
<dbReference type="GO" id="GO:0005506">
    <property type="term" value="F:iron ion binding"/>
    <property type="evidence" value="ECO:0007669"/>
    <property type="project" value="InterPro"/>
</dbReference>
<evidence type="ECO:0000256" key="11">
    <source>
        <dbReference type="PIRSR" id="PIRSR602401-1"/>
    </source>
</evidence>
<dbReference type="Gene3D" id="1.10.630.10">
    <property type="entry name" value="Cytochrome P450"/>
    <property type="match status" value="1"/>
</dbReference>
<dbReference type="Pfam" id="PF00067">
    <property type="entry name" value="p450"/>
    <property type="match status" value="1"/>
</dbReference>
<dbReference type="InterPro" id="IPR001128">
    <property type="entry name" value="Cyt_P450"/>
</dbReference>
<reference evidence="14 15" key="1">
    <citation type="journal article" date="2017" name="Plant Biotechnol. J.">
        <title>A comprehensive draft genome sequence for lupin (Lupinus angustifolius), an emerging health food: insights into plant-microbe interactions and legume evolution.</title>
        <authorList>
            <person name="Hane J.K."/>
            <person name="Ming Y."/>
            <person name="Kamphuis L.G."/>
            <person name="Nelson M.N."/>
            <person name="Garg G."/>
            <person name="Atkins C.A."/>
            <person name="Bayer P.E."/>
            <person name="Bravo A."/>
            <person name="Bringans S."/>
            <person name="Cannon S."/>
            <person name="Edwards D."/>
            <person name="Foley R."/>
            <person name="Gao L.L."/>
            <person name="Harrison M.J."/>
            <person name="Huang W."/>
            <person name="Hurgobin B."/>
            <person name="Li S."/>
            <person name="Liu C.W."/>
            <person name="McGrath A."/>
            <person name="Morahan G."/>
            <person name="Murray J."/>
            <person name="Weller J."/>
            <person name="Jian J."/>
            <person name="Singh K.B."/>
        </authorList>
    </citation>
    <scope>NUCLEOTIDE SEQUENCE [LARGE SCALE GENOMIC DNA]</scope>
    <source>
        <strain evidence="15">cv. Tanjil</strain>
        <tissue evidence="14">Whole plant</tissue>
    </source>
</reference>
<keyword evidence="3 11" id="KW-0349">Heme</keyword>
<dbReference type="PROSITE" id="PS00086">
    <property type="entry name" value="CYTOCHROME_P450"/>
    <property type="match status" value="1"/>
</dbReference>
<feature type="transmembrane region" description="Helical" evidence="13">
    <location>
        <begin position="6"/>
        <end position="28"/>
    </location>
</feature>
<comment type="cofactor">
    <cofactor evidence="11">
        <name>heme</name>
        <dbReference type="ChEBI" id="CHEBI:30413"/>
    </cofactor>
</comment>
<feature type="binding site" description="axial binding residue" evidence="11">
    <location>
        <position position="429"/>
    </location>
    <ligand>
        <name>heme</name>
        <dbReference type="ChEBI" id="CHEBI:30413"/>
    </ligand>
    <ligandPart>
        <name>Fe</name>
        <dbReference type="ChEBI" id="CHEBI:18248"/>
    </ligandPart>
</feature>
<dbReference type="PANTHER" id="PTHR24282">
    <property type="entry name" value="CYTOCHROME P450 FAMILY MEMBER"/>
    <property type="match status" value="1"/>
</dbReference>
<evidence type="ECO:0008006" key="16">
    <source>
        <dbReference type="Google" id="ProtNLM"/>
    </source>
</evidence>
<evidence type="ECO:0000256" key="1">
    <source>
        <dbReference type="ARBA" id="ARBA00004167"/>
    </source>
</evidence>
<comment type="similarity">
    <text evidence="2 12">Belongs to the cytochrome P450 family.</text>
</comment>
<dbReference type="GO" id="GO:0016705">
    <property type="term" value="F:oxidoreductase activity, acting on paired donors, with incorporation or reduction of molecular oxygen"/>
    <property type="evidence" value="ECO:0007669"/>
    <property type="project" value="InterPro"/>
</dbReference>
<organism evidence="14 15">
    <name type="scientific">Lupinus angustifolius</name>
    <name type="common">Narrow-leaved blue lupine</name>
    <dbReference type="NCBI Taxonomy" id="3871"/>
    <lineage>
        <taxon>Eukaryota</taxon>
        <taxon>Viridiplantae</taxon>
        <taxon>Streptophyta</taxon>
        <taxon>Embryophyta</taxon>
        <taxon>Tracheophyta</taxon>
        <taxon>Spermatophyta</taxon>
        <taxon>Magnoliopsida</taxon>
        <taxon>eudicotyledons</taxon>
        <taxon>Gunneridae</taxon>
        <taxon>Pentapetalae</taxon>
        <taxon>rosids</taxon>
        <taxon>fabids</taxon>
        <taxon>Fabales</taxon>
        <taxon>Fabaceae</taxon>
        <taxon>Papilionoideae</taxon>
        <taxon>50 kb inversion clade</taxon>
        <taxon>genistoids sensu lato</taxon>
        <taxon>core genistoids</taxon>
        <taxon>Genisteae</taxon>
        <taxon>Lupinus</taxon>
    </lineage>
</organism>
<sequence length="483" mass="55116">MKMEPAWATIAAIVVTVILSLVVAWKVLNSIWLRPKRLERLLRKQGLQGNPYRVLVGDVKEMLKMEKEAKSKPMTLSDDIVPRIFSFLHQTLTKHGKNAFIWHGPKPRVIIIDPELIKDVFNNIHDFQKPIVNSNIKLLAPDLLMCEGEKWHKHRRILNPAFKLEKLKSDIISRAAFGSNYEEGERIFQLLKEHAQLTTRVVKLNYIPGWRFVSTSNRRRMKEIDGDIHASFKGMINKREEAMNAGEATNNDLLDLLLESNHVSIQEDGDNKNVGMTLEEVIEECKLFYLAGSETTSALFVWTMVLLSRYPHWQTIAREEVLQVFGNRSPDFDGLNQFKIVTMILYEVLRLYPPAVMLTRTVNKDMKLGKLSLPAGMHVSFPIVLVHHDCELWGDDAKEFNPERFSEGIVKATNGQGSFIPFGGGPRICIGQNFVMLEAKMALSIILQHFSFELSPAYTHAPTSGISLQPQYGAQIILHYYEI</sequence>
<dbReference type="STRING" id="3871.A0A1J7H601"/>
<proteinExistence type="inferred from homology"/>
<evidence type="ECO:0000313" key="14">
    <source>
        <dbReference type="EMBL" id="OIW08190.1"/>
    </source>
</evidence>
<evidence type="ECO:0000256" key="3">
    <source>
        <dbReference type="ARBA" id="ARBA00022617"/>
    </source>
</evidence>
<evidence type="ECO:0000256" key="10">
    <source>
        <dbReference type="ARBA" id="ARBA00023136"/>
    </source>
</evidence>
<keyword evidence="15" id="KW-1185">Reference proteome</keyword>
<keyword evidence="10 13" id="KW-0472">Membrane</keyword>
<accession>A0A1J7H601</accession>
<dbReference type="InterPro" id="IPR017972">
    <property type="entry name" value="Cyt_P450_CS"/>
</dbReference>
<protein>
    <recommendedName>
        <fullName evidence="16">Cytochrome P450</fullName>
    </recommendedName>
</protein>
<dbReference type="AlphaFoldDB" id="A0A1J7H601"/>
<dbReference type="Proteomes" id="UP000188354">
    <property type="component" value="Chromosome LG07"/>
</dbReference>
<dbReference type="PRINTS" id="PR00385">
    <property type="entry name" value="P450"/>
</dbReference>
<evidence type="ECO:0000256" key="9">
    <source>
        <dbReference type="ARBA" id="ARBA00023033"/>
    </source>
</evidence>
<dbReference type="SUPFAM" id="SSF48264">
    <property type="entry name" value="Cytochrome P450"/>
    <property type="match status" value="1"/>
</dbReference>
<evidence type="ECO:0000256" key="8">
    <source>
        <dbReference type="ARBA" id="ARBA00023004"/>
    </source>
</evidence>
<evidence type="ECO:0000256" key="6">
    <source>
        <dbReference type="ARBA" id="ARBA00022989"/>
    </source>
</evidence>
<dbReference type="InterPro" id="IPR036396">
    <property type="entry name" value="Cyt_P450_sf"/>
</dbReference>
<dbReference type="EMBL" id="CM007367">
    <property type="protein sequence ID" value="OIW08190.1"/>
    <property type="molecule type" value="Genomic_DNA"/>
</dbReference>
<dbReference type="GO" id="GO:0020037">
    <property type="term" value="F:heme binding"/>
    <property type="evidence" value="ECO:0007669"/>
    <property type="project" value="InterPro"/>
</dbReference>
<dbReference type="PANTHER" id="PTHR24282:SF255">
    <property type="entry name" value="CYTOCHROME P450 72A11-RELATED"/>
    <property type="match status" value="1"/>
</dbReference>